<keyword evidence="10" id="KW-0479">Metal-binding</keyword>
<feature type="compositionally biased region" description="Low complexity" evidence="23">
    <location>
        <begin position="442"/>
        <end position="451"/>
    </location>
</feature>
<proteinExistence type="inferred from homology"/>
<comment type="pathway">
    <text evidence="4">Cofactor biosynthesis; tetrahydrofolylpolyglutamate biosynthesis.</text>
</comment>
<dbReference type="GO" id="GO:0046656">
    <property type="term" value="P:folic acid biosynthetic process"/>
    <property type="evidence" value="ECO:0007669"/>
    <property type="project" value="UniProtKB-KW"/>
</dbReference>
<evidence type="ECO:0000256" key="9">
    <source>
        <dbReference type="ARBA" id="ARBA00022598"/>
    </source>
</evidence>
<keyword evidence="13" id="KW-0460">Magnesium</keyword>
<feature type="compositionally biased region" description="Pro residues" evidence="23">
    <location>
        <begin position="431"/>
        <end position="441"/>
    </location>
</feature>
<evidence type="ECO:0000256" key="8">
    <source>
        <dbReference type="ARBA" id="ARBA00019357"/>
    </source>
</evidence>
<dbReference type="NCBIfam" id="TIGR01499">
    <property type="entry name" value="folC"/>
    <property type="match status" value="1"/>
</dbReference>
<keyword evidence="27" id="KW-1185">Reference proteome</keyword>
<evidence type="ECO:0000256" key="3">
    <source>
        <dbReference type="ARBA" id="ARBA00004799"/>
    </source>
</evidence>
<dbReference type="SUPFAM" id="SSF53623">
    <property type="entry name" value="MurD-like peptide ligases, catalytic domain"/>
    <property type="match status" value="1"/>
</dbReference>
<dbReference type="AlphaFoldDB" id="A0A7V8VG47"/>
<dbReference type="Gene3D" id="3.90.190.20">
    <property type="entry name" value="Mur ligase, C-terminal domain"/>
    <property type="match status" value="1"/>
</dbReference>
<evidence type="ECO:0000256" key="1">
    <source>
        <dbReference type="ARBA" id="ARBA00001946"/>
    </source>
</evidence>
<dbReference type="EC" id="6.3.2.17" evidence="7"/>
<dbReference type="PIRSF" id="PIRSF001563">
    <property type="entry name" value="Folylpolyglu_synth"/>
    <property type="match status" value="1"/>
</dbReference>
<comment type="catalytic activity">
    <reaction evidence="19">
        <text>10-formyltetrahydrofolyl-(gamma-L-Glu)(n) + L-glutamate + ATP = 10-formyltetrahydrofolyl-(gamma-L-Glu)(n+1) + ADP + phosphate + H(+)</text>
        <dbReference type="Rhea" id="RHEA:51904"/>
        <dbReference type="Rhea" id="RHEA-COMP:13088"/>
        <dbReference type="Rhea" id="RHEA-COMP:14300"/>
        <dbReference type="ChEBI" id="CHEBI:15378"/>
        <dbReference type="ChEBI" id="CHEBI:29985"/>
        <dbReference type="ChEBI" id="CHEBI:30616"/>
        <dbReference type="ChEBI" id="CHEBI:43474"/>
        <dbReference type="ChEBI" id="CHEBI:134413"/>
        <dbReference type="ChEBI" id="CHEBI:456216"/>
        <dbReference type="EC" id="6.3.2.17"/>
    </reaction>
</comment>
<dbReference type="RefSeq" id="WP_194539025.1">
    <property type="nucleotide sequence ID" value="NZ_JACEFB010000011.1"/>
</dbReference>
<evidence type="ECO:0000256" key="14">
    <source>
        <dbReference type="ARBA" id="ARBA00022909"/>
    </source>
</evidence>
<dbReference type="EC" id="6.3.2.12" evidence="6"/>
<evidence type="ECO:0000256" key="17">
    <source>
        <dbReference type="ARBA" id="ARBA00032510"/>
    </source>
</evidence>
<keyword evidence="9 22" id="KW-0436">Ligase</keyword>
<evidence type="ECO:0000313" key="27">
    <source>
        <dbReference type="Proteomes" id="UP000542342"/>
    </source>
</evidence>
<evidence type="ECO:0000256" key="4">
    <source>
        <dbReference type="ARBA" id="ARBA00005150"/>
    </source>
</evidence>
<evidence type="ECO:0000256" key="21">
    <source>
        <dbReference type="ARBA" id="ARBA00049161"/>
    </source>
</evidence>
<dbReference type="InterPro" id="IPR036565">
    <property type="entry name" value="Mur-like_cat_sf"/>
</dbReference>
<dbReference type="InterPro" id="IPR036615">
    <property type="entry name" value="Mur_ligase_C_dom_sf"/>
</dbReference>
<dbReference type="Pfam" id="PF08245">
    <property type="entry name" value="Mur_ligase_M"/>
    <property type="match status" value="1"/>
</dbReference>
<evidence type="ECO:0000256" key="6">
    <source>
        <dbReference type="ARBA" id="ARBA00013023"/>
    </source>
</evidence>
<keyword evidence="11 22" id="KW-0547">Nucleotide-binding</keyword>
<evidence type="ECO:0000259" key="24">
    <source>
        <dbReference type="Pfam" id="PF02875"/>
    </source>
</evidence>
<dbReference type="GO" id="GO:0004326">
    <property type="term" value="F:tetrahydrofolylpolyglutamate synthase activity"/>
    <property type="evidence" value="ECO:0007669"/>
    <property type="project" value="UniProtKB-EC"/>
</dbReference>
<dbReference type="GO" id="GO:0005737">
    <property type="term" value="C:cytoplasm"/>
    <property type="evidence" value="ECO:0007669"/>
    <property type="project" value="TreeGrafter"/>
</dbReference>
<sequence>MDKTMTYEEALAWWFGRINYEVRAATPRDLKLERMRAVLRRLGNPQDRLRLVHVTGTKGKGSTCAMLAAVAQAAGYRVGLFTSPHLEHVSERVQVNGIPISAPELTARLNEIRPAVEAVERQGPPVTFFEISTAVGFLHFLYRRCDLAIIEVGLGGRYDSTNVCWPLVAVITNIGYDHMNQLGSTLEAIAYQKAGIVKRGVPVVSGEQQAGPRAVIRRVAEEQNAPLFEVGPIERQAAQRYRLGLCGEHQRDNAAVALVTLERLRQAGLYLPESAVRQGLAQVAWPARIECLRRHPTVILDTAHNVPSIQALLDTLRRQFPTPGRRHVIFAVSADKQYPQMLQLLSGYFDEFYLTRYGNNPRCVSPEHLAELLAAQNPRPNFRLFSSAQAAWEAAWAAVTPEDLLCITGSVFLAGELQKTARSSANILLNPSPPTPLPPLGTPISTTQKSG</sequence>
<feature type="domain" description="Mur ligase central" evidence="25">
    <location>
        <begin position="54"/>
        <end position="199"/>
    </location>
</feature>
<dbReference type="GO" id="GO:0008841">
    <property type="term" value="F:dihydrofolate synthase activity"/>
    <property type="evidence" value="ECO:0007669"/>
    <property type="project" value="UniProtKB-EC"/>
</dbReference>
<evidence type="ECO:0000256" key="23">
    <source>
        <dbReference type="SAM" id="MobiDB-lite"/>
    </source>
</evidence>
<dbReference type="InterPro" id="IPR013221">
    <property type="entry name" value="Mur_ligase_cen"/>
</dbReference>
<reference evidence="26 27" key="1">
    <citation type="submission" date="2020-07" db="EMBL/GenBank/DDBJ databases">
        <title>Thermogemmata thermophila gen. nov., sp. nov., a novel moderate thermophilic planctomycete from a Kamchatka hot spring.</title>
        <authorList>
            <person name="Elcheninov A.G."/>
            <person name="Podosokorskaya O.A."/>
            <person name="Kovaleva O.L."/>
            <person name="Novikov A."/>
            <person name="Bonch-Osmolovskaya E.A."/>
            <person name="Toshchakov S.V."/>
            <person name="Kublanov I.V."/>
        </authorList>
    </citation>
    <scope>NUCLEOTIDE SEQUENCE [LARGE SCALE GENOMIC DNA]</scope>
    <source>
        <strain evidence="26 27">2918</strain>
    </source>
</reference>
<dbReference type="Gene3D" id="3.40.1190.10">
    <property type="entry name" value="Mur-like, catalytic domain"/>
    <property type="match status" value="1"/>
</dbReference>
<feature type="domain" description="Mur ligase C-terminal" evidence="24">
    <location>
        <begin position="288"/>
        <end position="410"/>
    </location>
</feature>
<evidence type="ECO:0000256" key="16">
    <source>
        <dbReference type="ARBA" id="ARBA00030592"/>
    </source>
</evidence>
<dbReference type="EMBL" id="JACEFB010000011">
    <property type="protein sequence ID" value="MBA2227187.1"/>
    <property type="molecule type" value="Genomic_DNA"/>
</dbReference>
<evidence type="ECO:0000256" key="22">
    <source>
        <dbReference type="PIRNR" id="PIRNR001563"/>
    </source>
</evidence>
<evidence type="ECO:0000259" key="25">
    <source>
        <dbReference type="Pfam" id="PF08245"/>
    </source>
</evidence>
<dbReference type="SUPFAM" id="SSF53244">
    <property type="entry name" value="MurD-like peptide ligases, peptide-binding domain"/>
    <property type="match status" value="1"/>
</dbReference>
<evidence type="ECO:0000256" key="11">
    <source>
        <dbReference type="ARBA" id="ARBA00022741"/>
    </source>
</evidence>
<accession>A0A7V8VG47</accession>
<dbReference type="PANTHER" id="PTHR11136:SF0">
    <property type="entry name" value="DIHYDROFOLATE SYNTHETASE-RELATED"/>
    <property type="match status" value="1"/>
</dbReference>
<comment type="function">
    <text evidence="2">Functions in two distinct reactions of the de novo folate biosynthetic pathway. Catalyzes the addition of a glutamate residue to dihydropteroate (7,8-dihydropteroate or H2Pte) to form dihydrofolate (7,8-dihydrofolate monoglutamate or H2Pte-Glu). Also catalyzes successive additions of L-glutamate to tetrahydrofolate or 10-formyltetrahydrofolate or 5,10-methylenetetrahydrofolate, leading to folylpolyglutamate derivatives.</text>
</comment>
<keyword evidence="12 22" id="KW-0067">ATP-binding</keyword>
<dbReference type="FunFam" id="3.40.1190.10:FF:000011">
    <property type="entry name" value="Folylpolyglutamate synthase/dihydrofolate synthase"/>
    <property type="match status" value="1"/>
</dbReference>
<evidence type="ECO:0000256" key="12">
    <source>
        <dbReference type="ARBA" id="ARBA00022840"/>
    </source>
</evidence>
<dbReference type="InterPro" id="IPR004101">
    <property type="entry name" value="Mur_ligase_C"/>
</dbReference>
<dbReference type="InterPro" id="IPR001645">
    <property type="entry name" value="Folylpolyglutamate_synth"/>
</dbReference>
<evidence type="ECO:0000256" key="7">
    <source>
        <dbReference type="ARBA" id="ARBA00013025"/>
    </source>
</evidence>
<evidence type="ECO:0000256" key="19">
    <source>
        <dbReference type="ARBA" id="ARBA00047808"/>
    </source>
</evidence>
<protein>
    <recommendedName>
        <fullName evidence="8">Dihydrofolate synthase/folylpolyglutamate synthase</fullName>
        <ecNumber evidence="6">6.3.2.12</ecNumber>
        <ecNumber evidence="7">6.3.2.17</ecNumber>
    </recommendedName>
    <alternativeName>
        <fullName evidence="17">Folylpoly-gamma-glutamate synthetase-dihydrofolate synthetase</fullName>
    </alternativeName>
    <alternativeName>
        <fullName evidence="15">Folylpolyglutamate synthetase</fullName>
    </alternativeName>
    <alternativeName>
        <fullName evidence="16">Tetrahydrofolylpolyglutamate synthase</fullName>
    </alternativeName>
</protein>
<evidence type="ECO:0000256" key="13">
    <source>
        <dbReference type="ARBA" id="ARBA00022842"/>
    </source>
</evidence>
<comment type="catalytic activity">
    <reaction evidence="21">
        <text>7,8-dihydropteroate + L-glutamate + ATP = 7,8-dihydrofolate + ADP + phosphate + H(+)</text>
        <dbReference type="Rhea" id="RHEA:23584"/>
        <dbReference type="ChEBI" id="CHEBI:15378"/>
        <dbReference type="ChEBI" id="CHEBI:17839"/>
        <dbReference type="ChEBI" id="CHEBI:29985"/>
        <dbReference type="ChEBI" id="CHEBI:30616"/>
        <dbReference type="ChEBI" id="CHEBI:43474"/>
        <dbReference type="ChEBI" id="CHEBI:57451"/>
        <dbReference type="ChEBI" id="CHEBI:456216"/>
        <dbReference type="EC" id="6.3.2.12"/>
    </reaction>
</comment>
<feature type="region of interest" description="Disordered" evidence="23">
    <location>
        <begin position="426"/>
        <end position="451"/>
    </location>
</feature>
<evidence type="ECO:0000256" key="5">
    <source>
        <dbReference type="ARBA" id="ARBA00008276"/>
    </source>
</evidence>
<comment type="caution">
    <text evidence="26">The sequence shown here is derived from an EMBL/GenBank/DDBJ whole genome shotgun (WGS) entry which is preliminary data.</text>
</comment>
<comment type="pathway">
    <text evidence="3">Cofactor biosynthesis; tetrahydrofolate biosynthesis; 7,8-dihydrofolate from 2-amino-4-hydroxy-6-hydroxymethyl-7,8-dihydropteridine diphosphate and 4-aminobenzoate: step 2/2.</text>
</comment>
<comment type="cofactor">
    <cofactor evidence="1">
        <name>Mg(2+)</name>
        <dbReference type="ChEBI" id="CHEBI:18420"/>
    </cofactor>
</comment>
<dbReference type="Pfam" id="PF02875">
    <property type="entry name" value="Mur_ligase_C"/>
    <property type="match status" value="1"/>
</dbReference>
<evidence type="ECO:0000256" key="15">
    <source>
        <dbReference type="ARBA" id="ARBA00030048"/>
    </source>
</evidence>
<organism evidence="26 27">
    <name type="scientific">Thermogemmata fonticola</name>
    <dbReference type="NCBI Taxonomy" id="2755323"/>
    <lineage>
        <taxon>Bacteria</taxon>
        <taxon>Pseudomonadati</taxon>
        <taxon>Planctomycetota</taxon>
        <taxon>Planctomycetia</taxon>
        <taxon>Gemmatales</taxon>
        <taxon>Gemmataceae</taxon>
        <taxon>Thermogemmata</taxon>
    </lineage>
</organism>
<name>A0A7V8VG47_9BACT</name>
<evidence type="ECO:0000256" key="10">
    <source>
        <dbReference type="ARBA" id="ARBA00022723"/>
    </source>
</evidence>
<evidence type="ECO:0000313" key="26">
    <source>
        <dbReference type="EMBL" id="MBA2227187.1"/>
    </source>
</evidence>
<comment type="similarity">
    <text evidence="5 22">Belongs to the folylpolyglutamate synthase family.</text>
</comment>
<evidence type="ECO:0000256" key="18">
    <source>
        <dbReference type="ARBA" id="ARBA00047493"/>
    </source>
</evidence>
<keyword evidence="14" id="KW-0289">Folate biosynthesis</keyword>
<dbReference type="GO" id="GO:0046872">
    <property type="term" value="F:metal ion binding"/>
    <property type="evidence" value="ECO:0007669"/>
    <property type="project" value="UniProtKB-KW"/>
</dbReference>
<comment type="catalytic activity">
    <reaction evidence="18">
        <text>(6S)-5,6,7,8-tetrahydrofolyl-(gamma-L-Glu)(n) + L-glutamate + ATP = (6S)-5,6,7,8-tetrahydrofolyl-(gamma-L-Glu)(n+1) + ADP + phosphate + H(+)</text>
        <dbReference type="Rhea" id="RHEA:10580"/>
        <dbReference type="Rhea" id="RHEA-COMP:14738"/>
        <dbReference type="Rhea" id="RHEA-COMP:14740"/>
        <dbReference type="ChEBI" id="CHEBI:15378"/>
        <dbReference type="ChEBI" id="CHEBI:29985"/>
        <dbReference type="ChEBI" id="CHEBI:30616"/>
        <dbReference type="ChEBI" id="CHEBI:43474"/>
        <dbReference type="ChEBI" id="CHEBI:141005"/>
        <dbReference type="ChEBI" id="CHEBI:456216"/>
        <dbReference type="EC" id="6.3.2.17"/>
    </reaction>
</comment>
<gene>
    <name evidence="26" type="ORF">H0921_13570</name>
</gene>
<dbReference type="GO" id="GO:0005524">
    <property type="term" value="F:ATP binding"/>
    <property type="evidence" value="ECO:0007669"/>
    <property type="project" value="UniProtKB-KW"/>
</dbReference>
<dbReference type="PANTHER" id="PTHR11136">
    <property type="entry name" value="FOLYLPOLYGLUTAMATE SYNTHASE-RELATED"/>
    <property type="match status" value="1"/>
</dbReference>
<dbReference type="Proteomes" id="UP000542342">
    <property type="component" value="Unassembled WGS sequence"/>
</dbReference>
<evidence type="ECO:0000256" key="2">
    <source>
        <dbReference type="ARBA" id="ARBA00002714"/>
    </source>
</evidence>
<comment type="catalytic activity">
    <reaction evidence="20">
        <text>(6R)-5,10-methylenetetrahydrofolyl-(gamma-L-Glu)(n) + L-glutamate + ATP = (6R)-5,10-methylenetetrahydrofolyl-(gamma-L-Glu)(n+1) + ADP + phosphate + H(+)</text>
        <dbReference type="Rhea" id="RHEA:51912"/>
        <dbReference type="Rhea" id="RHEA-COMP:13257"/>
        <dbReference type="Rhea" id="RHEA-COMP:13258"/>
        <dbReference type="ChEBI" id="CHEBI:15378"/>
        <dbReference type="ChEBI" id="CHEBI:29985"/>
        <dbReference type="ChEBI" id="CHEBI:30616"/>
        <dbReference type="ChEBI" id="CHEBI:43474"/>
        <dbReference type="ChEBI" id="CHEBI:136572"/>
        <dbReference type="ChEBI" id="CHEBI:456216"/>
        <dbReference type="EC" id="6.3.2.17"/>
    </reaction>
</comment>
<evidence type="ECO:0000256" key="20">
    <source>
        <dbReference type="ARBA" id="ARBA00049035"/>
    </source>
</evidence>